<feature type="region of interest" description="Disordered" evidence="1">
    <location>
        <begin position="157"/>
        <end position="176"/>
    </location>
</feature>
<organism evidence="2 3">
    <name type="scientific">Trichonephila clavipes</name>
    <name type="common">Golden silk orbweaver</name>
    <name type="synonym">Nephila clavipes</name>
    <dbReference type="NCBI Taxonomy" id="2585209"/>
    <lineage>
        <taxon>Eukaryota</taxon>
        <taxon>Metazoa</taxon>
        <taxon>Ecdysozoa</taxon>
        <taxon>Arthropoda</taxon>
        <taxon>Chelicerata</taxon>
        <taxon>Arachnida</taxon>
        <taxon>Araneae</taxon>
        <taxon>Araneomorphae</taxon>
        <taxon>Entelegynae</taxon>
        <taxon>Araneoidea</taxon>
        <taxon>Nephilidae</taxon>
        <taxon>Trichonephila</taxon>
    </lineage>
</organism>
<evidence type="ECO:0000256" key="1">
    <source>
        <dbReference type="SAM" id="MobiDB-lite"/>
    </source>
</evidence>
<dbReference type="Proteomes" id="UP000887159">
    <property type="component" value="Unassembled WGS sequence"/>
</dbReference>
<accession>A0A8X6W5V3</accession>
<evidence type="ECO:0000313" key="2">
    <source>
        <dbReference type="EMBL" id="GFY28645.1"/>
    </source>
</evidence>
<keyword evidence="3" id="KW-1185">Reference proteome</keyword>
<dbReference type="AlphaFoldDB" id="A0A8X6W5V3"/>
<sequence length="199" mass="22839">MLEKVSVLLESLSLVSSEEFVVVDYLYSSNYGRQRHFGVCSKLKNINDAVQMTKRRIIQLLFPSHPKSAEASSRSRPTNQLMGKIMKEKGEISLKGLVVYFHDDYYIIHDANDFVFAPCKIQHRGLQYLCVDKCYHPKNEPNPKMSQVPPMKRLPRALNSHSYTSPRSKRPSERPAALCNDPTSCWLKTYHHLLKGSLT</sequence>
<name>A0A8X6W5V3_TRICX</name>
<gene>
    <name evidence="2" type="ORF">TNCV_3440121</name>
</gene>
<dbReference type="EMBL" id="BMAU01021386">
    <property type="protein sequence ID" value="GFY28645.1"/>
    <property type="molecule type" value="Genomic_DNA"/>
</dbReference>
<reference evidence="2" key="1">
    <citation type="submission" date="2020-08" db="EMBL/GenBank/DDBJ databases">
        <title>Multicomponent nature underlies the extraordinary mechanical properties of spider dragline silk.</title>
        <authorList>
            <person name="Kono N."/>
            <person name="Nakamura H."/>
            <person name="Mori M."/>
            <person name="Yoshida Y."/>
            <person name="Ohtoshi R."/>
            <person name="Malay A.D."/>
            <person name="Moran D.A.P."/>
            <person name="Tomita M."/>
            <person name="Numata K."/>
            <person name="Arakawa K."/>
        </authorList>
    </citation>
    <scope>NUCLEOTIDE SEQUENCE</scope>
</reference>
<comment type="caution">
    <text evidence="2">The sequence shown here is derived from an EMBL/GenBank/DDBJ whole genome shotgun (WGS) entry which is preliminary data.</text>
</comment>
<protein>
    <submittedName>
        <fullName evidence="2">Uncharacterized protein</fullName>
    </submittedName>
</protein>
<evidence type="ECO:0000313" key="3">
    <source>
        <dbReference type="Proteomes" id="UP000887159"/>
    </source>
</evidence>
<proteinExistence type="predicted"/>